<comment type="cofactor">
    <cofactor evidence="1 9">
        <name>Mg(2+)</name>
        <dbReference type="ChEBI" id="CHEBI:18420"/>
    </cofactor>
</comment>
<keyword evidence="3 9" id="KW-0540">Nuclease</keyword>
<evidence type="ECO:0000256" key="2">
    <source>
        <dbReference type="ARBA" id="ARBA00009959"/>
    </source>
</evidence>
<evidence type="ECO:0000256" key="1">
    <source>
        <dbReference type="ARBA" id="ARBA00001946"/>
    </source>
</evidence>
<keyword evidence="7 9" id="KW-0460">Magnesium</keyword>
<keyword evidence="8 9" id="KW-0051">Antiviral defense</keyword>
<sequence>MFGGLQTMWTIVLFDLPTEDIQMKRDYRFFRKFLLESGFTMMQYSVYMRHSSSEENAQVHANRVKLHLPPDGEVRIIKITDKQFGRIEVFYGKKRQSTEKPPDQLSFF</sequence>
<evidence type="ECO:0000256" key="8">
    <source>
        <dbReference type="ARBA" id="ARBA00023118"/>
    </source>
</evidence>
<dbReference type="InterPro" id="IPR021127">
    <property type="entry name" value="CRISPR_associated_Cas2"/>
</dbReference>
<comment type="similarity">
    <text evidence="2 9">Belongs to the CRISPR-associated endoribonuclease Cas2 protein family.</text>
</comment>
<proteinExistence type="inferred from homology"/>
<dbReference type="AlphaFoldDB" id="A0AAU6PHX1"/>
<comment type="function">
    <text evidence="9">CRISPR (clustered regularly interspaced short palindromic repeat), is an adaptive immune system that provides protection against mobile genetic elements (viruses, transposable elements and conjugative plasmids). CRISPR clusters contain sequences complementary to antecedent mobile elements and target invading nucleic acids. CRISPR clusters are transcribed and processed into CRISPR RNA (crRNA). Functions as a ssRNA-specific endoribonuclease. Involved in the integration of spacer DNA into the CRISPR cassette.</text>
</comment>
<keyword evidence="5 9" id="KW-0255">Endonuclease</keyword>
<evidence type="ECO:0000256" key="9">
    <source>
        <dbReference type="HAMAP-Rule" id="MF_01471"/>
    </source>
</evidence>
<dbReference type="InterPro" id="IPR019199">
    <property type="entry name" value="Virulence_VapD/CRISPR_Cas2"/>
</dbReference>
<dbReference type="GO" id="GO:0043571">
    <property type="term" value="P:maintenance of CRISPR repeat elements"/>
    <property type="evidence" value="ECO:0007669"/>
    <property type="project" value="UniProtKB-UniRule"/>
</dbReference>
<evidence type="ECO:0000256" key="6">
    <source>
        <dbReference type="ARBA" id="ARBA00022801"/>
    </source>
</evidence>
<evidence type="ECO:0000256" key="4">
    <source>
        <dbReference type="ARBA" id="ARBA00022723"/>
    </source>
</evidence>
<dbReference type="SUPFAM" id="SSF143430">
    <property type="entry name" value="TTP0101/SSO1404-like"/>
    <property type="match status" value="1"/>
</dbReference>
<keyword evidence="6 9" id="KW-0378">Hydrolase</keyword>
<comment type="subunit">
    <text evidence="9">Homodimer, forms a heterotetramer with a Cas1 homodimer.</text>
</comment>
<reference evidence="10" key="1">
    <citation type="submission" date="2023-10" db="EMBL/GenBank/DDBJ databases">
        <title>The first scallop-associated chemosynthetic bacterial symbiont.</title>
        <authorList>
            <person name="Lin Y.-T."/>
            <person name="Sun J."/>
            <person name="Ip J.C.-H."/>
            <person name="He X."/>
            <person name="Gao Z.-M."/>
            <person name="Perez M."/>
            <person name="Xu T."/>
            <person name="Qian P.-Y."/>
            <person name="Qiu J.-W."/>
        </authorList>
    </citation>
    <scope>NUCLEOTIDE SEQUENCE</scope>
    <source>
        <strain evidence="10">Gill1</strain>
    </source>
</reference>
<feature type="binding site" evidence="9">
    <location>
        <position position="15"/>
    </location>
    <ligand>
        <name>Mg(2+)</name>
        <dbReference type="ChEBI" id="CHEBI:18420"/>
        <note>catalytic</note>
    </ligand>
</feature>
<dbReference type="Pfam" id="PF09827">
    <property type="entry name" value="CRISPR_Cas2"/>
    <property type="match status" value="1"/>
</dbReference>
<dbReference type="EC" id="3.1.-.-" evidence="9"/>
<dbReference type="EMBL" id="CP138327">
    <property type="protein sequence ID" value="WXU00553.1"/>
    <property type="molecule type" value="Genomic_DNA"/>
</dbReference>
<gene>
    <name evidence="9 10" type="primary">cas2</name>
    <name evidence="10" type="ORF">Ctma_1278</name>
</gene>
<evidence type="ECO:0000313" key="10">
    <source>
        <dbReference type="EMBL" id="WXU00553.1"/>
    </source>
</evidence>
<dbReference type="GO" id="GO:0004521">
    <property type="term" value="F:RNA endonuclease activity"/>
    <property type="evidence" value="ECO:0007669"/>
    <property type="project" value="InterPro"/>
</dbReference>
<dbReference type="NCBIfam" id="TIGR01573">
    <property type="entry name" value="cas2"/>
    <property type="match status" value="1"/>
</dbReference>
<dbReference type="Gene3D" id="3.30.70.240">
    <property type="match status" value="1"/>
</dbReference>
<dbReference type="HAMAP" id="MF_01471">
    <property type="entry name" value="Cas2"/>
    <property type="match status" value="1"/>
</dbReference>
<evidence type="ECO:0000256" key="7">
    <source>
        <dbReference type="ARBA" id="ARBA00022842"/>
    </source>
</evidence>
<dbReference type="GO" id="GO:0046872">
    <property type="term" value="F:metal ion binding"/>
    <property type="evidence" value="ECO:0007669"/>
    <property type="project" value="UniProtKB-UniRule"/>
</dbReference>
<evidence type="ECO:0000256" key="3">
    <source>
        <dbReference type="ARBA" id="ARBA00022722"/>
    </source>
</evidence>
<dbReference type="GO" id="GO:0051607">
    <property type="term" value="P:defense response to virus"/>
    <property type="evidence" value="ECO:0007669"/>
    <property type="project" value="UniProtKB-UniRule"/>
</dbReference>
<protein>
    <recommendedName>
        <fullName evidence="9">CRISPR-associated endoribonuclease Cas2</fullName>
        <ecNumber evidence="9">3.1.-.-</ecNumber>
    </recommendedName>
</protein>
<dbReference type="GO" id="GO:0016787">
    <property type="term" value="F:hydrolase activity"/>
    <property type="evidence" value="ECO:0007669"/>
    <property type="project" value="UniProtKB-KW"/>
</dbReference>
<organism evidence="10">
    <name type="scientific">Catillopecten margaritatus gill symbiont</name>
    <dbReference type="NCBI Taxonomy" id="3083288"/>
    <lineage>
        <taxon>Bacteria</taxon>
        <taxon>Pseudomonadati</taxon>
        <taxon>Pseudomonadota</taxon>
        <taxon>Gammaproteobacteria</taxon>
        <taxon>sulfur-oxidizing symbionts</taxon>
    </lineage>
</organism>
<accession>A0AAU6PHX1</accession>
<keyword evidence="4 9" id="KW-0479">Metal-binding</keyword>
<name>A0AAU6PHX1_9GAMM</name>
<evidence type="ECO:0000256" key="5">
    <source>
        <dbReference type="ARBA" id="ARBA00022759"/>
    </source>
</evidence>